<keyword evidence="3" id="KW-0497">Mitogen</keyword>
<evidence type="ECO:0000313" key="7">
    <source>
        <dbReference type="EMBL" id="RZF32847.1"/>
    </source>
</evidence>
<dbReference type="OrthoDB" id="8878063at2759"/>
<evidence type="ECO:0000259" key="6">
    <source>
        <dbReference type="PROSITE" id="PS50278"/>
    </source>
</evidence>
<accession>A0A482WH59</accession>
<dbReference type="Proteomes" id="UP000291343">
    <property type="component" value="Unassembled WGS sequence"/>
</dbReference>
<comment type="similarity">
    <text evidence="1 4">Belongs to the PDGF/VEGF growth factor family.</text>
</comment>
<dbReference type="SUPFAM" id="SSF57501">
    <property type="entry name" value="Cystine-knot cytokines"/>
    <property type="match status" value="1"/>
</dbReference>
<dbReference type="GO" id="GO:0016020">
    <property type="term" value="C:membrane"/>
    <property type="evidence" value="ECO:0007669"/>
    <property type="project" value="InterPro"/>
</dbReference>
<evidence type="ECO:0000256" key="3">
    <source>
        <dbReference type="ARBA" id="ARBA00023246"/>
    </source>
</evidence>
<sequence length="342" mass="38283">MLLSVDSVVIVCCLLFVEILIVSAEKIKFPDRLDVLGSELNDEDDSNDSSNVTELMFANSEDPSGIPLDVAMKLNNINSMDDFYKTFQMPQRRVPVVSAGFGSSLYGLVSKLRPSSLISGRNGSPIETTTSEGSSSAQSVLIERSAAVIQPEFAPCKPEIRAVEIFKKASRQVVRVPSCIRIERCGGCCQHELLSCQPAEEEVVNFEVNLFTYGNGGFKPIGKEIVPVKRHLRCEFKCKVKKHHCTAMQEYRPNECKCVCRNIDSKEKCLQEDKVKVWDPKECTCQCRTVSECSSGEFFSNLTCSCEQIHSTGSEVQVASNDRDREDYNYYKLVPNDQDQKH</sequence>
<dbReference type="GO" id="GO:0008083">
    <property type="term" value="F:growth factor activity"/>
    <property type="evidence" value="ECO:0007669"/>
    <property type="project" value="UniProtKB-KW"/>
</dbReference>
<dbReference type="PROSITE" id="PS50278">
    <property type="entry name" value="PDGF_2"/>
    <property type="match status" value="1"/>
</dbReference>
<keyword evidence="2 4" id="KW-0339">Growth factor</keyword>
<comment type="caution">
    <text evidence="7">The sequence shown here is derived from an EMBL/GenBank/DDBJ whole genome shotgun (WGS) entry which is preliminary data.</text>
</comment>
<dbReference type="InParanoid" id="A0A482WH59"/>
<dbReference type="PANTHER" id="PTHR11633:SF1">
    <property type="entry name" value="LD28763P"/>
    <property type="match status" value="1"/>
</dbReference>
<keyword evidence="5" id="KW-0732">Signal</keyword>
<dbReference type="PANTHER" id="PTHR11633">
    <property type="entry name" value="PLATELET-DERIVED GROWTH FACTOR"/>
    <property type="match status" value="1"/>
</dbReference>
<dbReference type="AlphaFoldDB" id="A0A482WH59"/>
<evidence type="ECO:0000256" key="2">
    <source>
        <dbReference type="ARBA" id="ARBA00023030"/>
    </source>
</evidence>
<evidence type="ECO:0000256" key="4">
    <source>
        <dbReference type="RuleBase" id="RU003818"/>
    </source>
</evidence>
<dbReference type="GO" id="GO:0005615">
    <property type="term" value="C:extracellular space"/>
    <property type="evidence" value="ECO:0007669"/>
    <property type="project" value="TreeGrafter"/>
</dbReference>
<dbReference type="InterPro" id="IPR029034">
    <property type="entry name" value="Cystine-knot_cytokine"/>
</dbReference>
<dbReference type="STRING" id="195883.A0A482WH59"/>
<feature type="chain" id="PRO_5019816257" description="Platelet-derived growth factor (PDGF) family profile domain-containing protein" evidence="5">
    <location>
        <begin position="25"/>
        <end position="342"/>
    </location>
</feature>
<dbReference type="Pfam" id="PF00341">
    <property type="entry name" value="PDGF"/>
    <property type="match status" value="1"/>
</dbReference>
<dbReference type="GO" id="GO:0070851">
    <property type="term" value="F:growth factor receptor binding"/>
    <property type="evidence" value="ECO:0007669"/>
    <property type="project" value="TreeGrafter"/>
</dbReference>
<keyword evidence="8" id="KW-1185">Reference proteome</keyword>
<evidence type="ECO:0000256" key="1">
    <source>
        <dbReference type="ARBA" id="ARBA00006686"/>
    </source>
</evidence>
<feature type="domain" description="Platelet-derived growth factor (PDGF) family profile" evidence="6">
    <location>
        <begin position="154"/>
        <end position="241"/>
    </location>
</feature>
<gene>
    <name evidence="7" type="ORF">LSTR_LSTR009398</name>
</gene>
<evidence type="ECO:0000313" key="8">
    <source>
        <dbReference type="Proteomes" id="UP000291343"/>
    </source>
</evidence>
<dbReference type="Gene3D" id="2.10.90.10">
    <property type="entry name" value="Cystine-knot cytokines"/>
    <property type="match status" value="1"/>
</dbReference>
<dbReference type="InterPro" id="IPR000072">
    <property type="entry name" value="PDGF/VEGF_dom"/>
</dbReference>
<name>A0A482WH59_LAOST</name>
<dbReference type="GO" id="GO:0051781">
    <property type="term" value="P:positive regulation of cell division"/>
    <property type="evidence" value="ECO:0007669"/>
    <property type="project" value="UniProtKB-KW"/>
</dbReference>
<reference evidence="7 8" key="1">
    <citation type="journal article" date="2017" name="Gigascience">
        <title>Genome sequence of the small brown planthopper, Laodelphax striatellus.</title>
        <authorList>
            <person name="Zhu J."/>
            <person name="Jiang F."/>
            <person name="Wang X."/>
            <person name="Yang P."/>
            <person name="Bao Y."/>
            <person name="Zhao W."/>
            <person name="Wang W."/>
            <person name="Lu H."/>
            <person name="Wang Q."/>
            <person name="Cui N."/>
            <person name="Li J."/>
            <person name="Chen X."/>
            <person name="Luo L."/>
            <person name="Yu J."/>
            <person name="Kang L."/>
            <person name="Cui F."/>
        </authorList>
    </citation>
    <scope>NUCLEOTIDE SEQUENCE [LARGE SCALE GENOMIC DNA]</scope>
    <source>
        <strain evidence="7">Lst14</strain>
    </source>
</reference>
<evidence type="ECO:0000256" key="5">
    <source>
        <dbReference type="SAM" id="SignalP"/>
    </source>
</evidence>
<dbReference type="SMART" id="SM00141">
    <property type="entry name" value="PDGF"/>
    <property type="match status" value="1"/>
</dbReference>
<dbReference type="GO" id="GO:0008284">
    <property type="term" value="P:positive regulation of cell population proliferation"/>
    <property type="evidence" value="ECO:0007669"/>
    <property type="project" value="TreeGrafter"/>
</dbReference>
<dbReference type="EMBL" id="QKKF02035872">
    <property type="protein sequence ID" value="RZF32847.1"/>
    <property type="molecule type" value="Genomic_DNA"/>
</dbReference>
<feature type="signal peptide" evidence="5">
    <location>
        <begin position="1"/>
        <end position="24"/>
    </location>
</feature>
<organism evidence="7 8">
    <name type="scientific">Laodelphax striatellus</name>
    <name type="common">Small brown planthopper</name>
    <name type="synonym">Delphax striatella</name>
    <dbReference type="NCBI Taxonomy" id="195883"/>
    <lineage>
        <taxon>Eukaryota</taxon>
        <taxon>Metazoa</taxon>
        <taxon>Ecdysozoa</taxon>
        <taxon>Arthropoda</taxon>
        <taxon>Hexapoda</taxon>
        <taxon>Insecta</taxon>
        <taxon>Pterygota</taxon>
        <taxon>Neoptera</taxon>
        <taxon>Paraneoptera</taxon>
        <taxon>Hemiptera</taxon>
        <taxon>Auchenorrhyncha</taxon>
        <taxon>Fulgoroidea</taxon>
        <taxon>Delphacidae</taxon>
        <taxon>Criomorphinae</taxon>
        <taxon>Laodelphax</taxon>
    </lineage>
</organism>
<protein>
    <recommendedName>
        <fullName evidence="6">Platelet-derived growth factor (PDGF) family profile domain-containing protein</fullName>
    </recommendedName>
</protein>
<proteinExistence type="inferred from homology"/>